<dbReference type="GO" id="GO:0031012">
    <property type="term" value="C:extracellular matrix"/>
    <property type="evidence" value="ECO:0007669"/>
    <property type="project" value="TreeGrafter"/>
</dbReference>
<evidence type="ECO:0000256" key="3">
    <source>
        <dbReference type="SAM" id="SignalP"/>
    </source>
</evidence>
<dbReference type="PROSITE" id="PS00233">
    <property type="entry name" value="CHIT_BIND_RR_1"/>
    <property type="match status" value="1"/>
</dbReference>
<dbReference type="PROSITE" id="PS51155">
    <property type="entry name" value="CHIT_BIND_RR_2"/>
    <property type="match status" value="1"/>
</dbReference>
<dbReference type="InterPro" id="IPR031311">
    <property type="entry name" value="CHIT_BIND_RR_consensus"/>
</dbReference>
<feature type="signal peptide" evidence="3">
    <location>
        <begin position="1"/>
        <end position="17"/>
    </location>
</feature>
<gene>
    <name evidence="4" type="ORF">TBRA_LOCUS9460</name>
</gene>
<feature type="chain" id="PRO_5026156317" description="Cuticle protein" evidence="3">
    <location>
        <begin position="18"/>
        <end position="198"/>
    </location>
</feature>
<dbReference type="AlphaFoldDB" id="A0A6H5ILH1"/>
<evidence type="ECO:0008006" key="6">
    <source>
        <dbReference type="Google" id="ProtNLM"/>
    </source>
</evidence>
<protein>
    <recommendedName>
        <fullName evidence="6">Cuticle protein</fullName>
    </recommendedName>
</protein>
<evidence type="ECO:0000256" key="1">
    <source>
        <dbReference type="ARBA" id="ARBA00022460"/>
    </source>
</evidence>
<dbReference type="InterPro" id="IPR051217">
    <property type="entry name" value="Insect_Cuticle_Struc_Prot"/>
</dbReference>
<keyword evidence="1 2" id="KW-0193">Cuticle</keyword>
<evidence type="ECO:0000313" key="5">
    <source>
        <dbReference type="Proteomes" id="UP000479190"/>
    </source>
</evidence>
<keyword evidence="5" id="KW-1185">Reference proteome</keyword>
<dbReference type="GO" id="GO:0005615">
    <property type="term" value="C:extracellular space"/>
    <property type="evidence" value="ECO:0007669"/>
    <property type="project" value="TreeGrafter"/>
</dbReference>
<proteinExistence type="predicted"/>
<dbReference type="OrthoDB" id="10071059at2759"/>
<dbReference type="InterPro" id="IPR000618">
    <property type="entry name" value="Insect_cuticle"/>
</dbReference>
<sequence length="198" mass="21283">MRQNFVLFAALVATSRSLVIKPEAAVPVAAVTPLPPLVPLAATHPLYYGHHPAGVAPLAPAIVKTIHADPRDNPHPQYSYVYDIADPVTGDVKSQQESRDGDVVRGSYSFIESDGSRRIVDYTADDINGFNAVVRREPGVAPPTGPVGPSAPAHVHQQSYNNPLIHQHALAPLPPLSHNHLNVAPVIGNVQYDILIFE</sequence>
<dbReference type="PANTHER" id="PTHR12236">
    <property type="entry name" value="STRUCTURAL CONTITUENT OF CUTICLE"/>
    <property type="match status" value="1"/>
</dbReference>
<dbReference type="EMBL" id="CADCXV010000863">
    <property type="protein sequence ID" value="CAB0037639.1"/>
    <property type="molecule type" value="Genomic_DNA"/>
</dbReference>
<dbReference type="PRINTS" id="PR00947">
    <property type="entry name" value="CUTICLE"/>
</dbReference>
<dbReference type="GO" id="GO:0042302">
    <property type="term" value="F:structural constituent of cuticle"/>
    <property type="evidence" value="ECO:0007669"/>
    <property type="project" value="UniProtKB-UniRule"/>
</dbReference>
<organism evidence="4 5">
    <name type="scientific">Trichogramma brassicae</name>
    <dbReference type="NCBI Taxonomy" id="86971"/>
    <lineage>
        <taxon>Eukaryota</taxon>
        <taxon>Metazoa</taxon>
        <taxon>Ecdysozoa</taxon>
        <taxon>Arthropoda</taxon>
        <taxon>Hexapoda</taxon>
        <taxon>Insecta</taxon>
        <taxon>Pterygota</taxon>
        <taxon>Neoptera</taxon>
        <taxon>Endopterygota</taxon>
        <taxon>Hymenoptera</taxon>
        <taxon>Apocrita</taxon>
        <taxon>Proctotrupomorpha</taxon>
        <taxon>Chalcidoidea</taxon>
        <taxon>Trichogrammatidae</taxon>
        <taxon>Trichogramma</taxon>
    </lineage>
</organism>
<dbReference type="Pfam" id="PF00379">
    <property type="entry name" value="Chitin_bind_4"/>
    <property type="match status" value="1"/>
</dbReference>
<dbReference type="Proteomes" id="UP000479190">
    <property type="component" value="Unassembled WGS sequence"/>
</dbReference>
<name>A0A6H5ILH1_9HYME</name>
<keyword evidence="3" id="KW-0732">Signal</keyword>
<evidence type="ECO:0000256" key="2">
    <source>
        <dbReference type="PROSITE-ProRule" id="PRU00497"/>
    </source>
</evidence>
<dbReference type="PANTHER" id="PTHR12236:SF95">
    <property type="entry name" value="CUTICULAR PROTEIN 76BD, ISOFORM C-RELATED"/>
    <property type="match status" value="1"/>
</dbReference>
<reference evidence="4 5" key="1">
    <citation type="submission" date="2020-02" db="EMBL/GenBank/DDBJ databases">
        <authorList>
            <person name="Ferguson B K."/>
        </authorList>
    </citation>
    <scope>NUCLEOTIDE SEQUENCE [LARGE SCALE GENOMIC DNA]</scope>
</reference>
<accession>A0A6H5ILH1</accession>
<evidence type="ECO:0000313" key="4">
    <source>
        <dbReference type="EMBL" id="CAB0037639.1"/>
    </source>
</evidence>